<evidence type="ECO:0000259" key="3">
    <source>
        <dbReference type="PROSITE" id="PS51755"/>
    </source>
</evidence>
<dbReference type="InterPro" id="IPR058852">
    <property type="entry name" value="HTH_77"/>
</dbReference>
<dbReference type="EMBL" id="JABMCH010000066">
    <property type="protein sequence ID" value="NUU47895.1"/>
    <property type="molecule type" value="Genomic_DNA"/>
</dbReference>
<dbReference type="SUPFAM" id="SSF46894">
    <property type="entry name" value="C-terminal effector domain of the bipartite response regulators"/>
    <property type="match status" value="1"/>
</dbReference>
<keyword evidence="1 2" id="KW-0238">DNA-binding</keyword>
<dbReference type="Gene3D" id="1.10.10.10">
    <property type="entry name" value="Winged helix-like DNA-binding domain superfamily/Winged helix DNA-binding domain"/>
    <property type="match status" value="1"/>
</dbReference>
<dbReference type="RefSeq" id="WP_175312488.1">
    <property type="nucleotide sequence ID" value="NZ_CBCRYR010000002.1"/>
</dbReference>
<dbReference type="GO" id="GO:0006355">
    <property type="term" value="P:regulation of DNA-templated transcription"/>
    <property type="evidence" value="ECO:0007669"/>
    <property type="project" value="InterPro"/>
</dbReference>
<gene>
    <name evidence="4" type="ORF">HP438_13050</name>
</gene>
<evidence type="ECO:0000313" key="4">
    <source>
        <dbReference type="EMBL" id="NUU47895.1"/>
    </source>
</evidence>
<organism evidence="4 5">
    <name type="scientific">Sphingomonas zeae</name>
    <dbReference type="NCBI Taxonomy" id="1646122"/>
    <lineage>
        <taxon>Bacteria</taxon>
        <taxon>Pseudomonadati</taxon>
        <taxon>Pseudomonadota</taxon>
        <taxon>Alphaproteobacteria</taxon>
        <taxon>Sphingomonadales</taxon>
        <taxon>Sphingomonadaceae</taxon>
        <taxon>Sphingomonas</taxon>
    </lineage>
</organism>
<dbReference type="CDD" id="cd00383">
    <property type="entry name" value="trans_reg_C"/>
    <property type="match status" value="1"/>
</dbReference>
<dbReference type="Gene3D" id="3.40.50.300">
    <property type="entry name" value="P-loop containing nucleotide triphosphate hydrolases"/>
    <property type="match status" value="1"/>
</dbReference>
<accession>A0A7Y6B6G3</accession>
<dbReference type="Pfam" id="PF13401">
    <property type="entry name" value="AAA_22"/>
    <property type="match status" value="1"/>
</dbReference>
<dbReference type="GO" id="GO:0000160">
    <property type="term" value="P:phosphorelay signal transduction system"/>
    <property type="evidence" value="ECO:0007669"/>
    <property type="project" value="InterPro"/>
</dbReference>
<dbReference type="Pfam" id="PF25872">
    <property type="entry name" value="HTH_77"/>
    <property type="match status" value="1"/>
</dbReference>
<keyword evidence="5" id="KW-1185">Reference proteome</keyword>
<reference evidence="4 5" key="1">
    <citation type="submission" date="2020-05" db="EMBL/GenBank/DDBJ databases">
        <title>Genome Sequencing of Type Strains.</title>
        <authorList>
            <person name="Lemaire J.F."/>
            <person name="Inderbitzin P."/>
            <person name="Gregorio O.A."/>
            <person name="Collins S.B."/>
            <person name="Wespe N."/>
            <person name="Knight-Connoni V."/>
        </authorList>
    </citation>
    <scope>NUCLEOTIDE SEQUENCE [LARGE SCALE GENOMIC DNA]</scope>
    <source>
        <strain evidence="4 5">DSM 100049</strain>
    </source>
</reference>
<sequence>MTGARYRFGPFQMDVPQLALTRDGVPLKLGGRALNLLAVLVEAEGRLVARDALIDRVWPNQVIDDSAIRVHLSAARKALAMPDGEATIVADAGRGYRLALPVERLGGGDIPTLAERRASRLPASIGRIFGREPVIATIAGELAERRFISIVGPGGIGKTTAATAIGHRLVQAMGIEAWFVDLAPVTDAAMVAATLATTLELPASGADLPQKIAARLGDRPALILLDNCEHVIDAAASLAEDVLHGAPQAMLLVTSHEPLRAQGEWVHRLAALELPDEHAAPSLEQVAQLSAPALFDERARAANSDFRLDAQSMPVVVDICRKLDGIPLAIELAAARIDTMTPQAIADALDDRFALLTRGRRTALPRHRTLRGALDWSYDLLAPPLQQLLDRLALFRSHFDADDAAAMAAGTGVGRFAADELLAELVAKSLVVATPSPRSMRYRLLDTTRHYGQERLRATGMAEQAHRDHAHVLLRGLADSAAAWEGKAPREWLAEYSVRIDDVRSAIAWASGGKDASLAAELVIAAAPLWFHLSLPAEFLRYAEAVIANMAEGQVEPARQVELLTAYGHGLWHTEGPVPAMADAFARALALAEEIGSAPLALRALWGVWAQSILAGRYEESLVFARRFDTRVGAEGALADRQTAAHMLALSLHFSGDHAGSRRMLEVVMAGDAAPERANHANHAQVDGRIAVLSLLMRLHWAEGDLTTAMALARDCAQDAERIDHALSVCYGLAVGCIPVAIAAQQHTLAAEWIAALARRTTRHGLDHWHSFVAGYGQALDPATRAPDRVSGMQAHMYAVAAGGGDDVPWRREGA</sequence>
<feature type="domain" description="OmpR/PhoB-type" evidence="3">
    <location>
        <begin position="3"/>
        <end position="100"/>
    </location>
</feature>
<dbReference type="PRINTS" id="PR00364">
    <property type="entry name" value="DISEASERSIST"/>
</dbReference>
<dbReference type="SMART" id="SM00862">
    <property type="entry name" value="Trans_reg_C"/>
    <property type="match status" value="1"/>
</dbReference>
<dbReference type="InterPro" id="IPR036388">
    <property type="entry name" value="WH-like_DNA-bd_sf"/>
</dbReference>
<dbReference type="Proteomes" id="UP000536441">
    <property type="component" value="Unassembled WGS sequence"/>
</dbReference>
<dbReference type="PANTHER" id="PTHR47691">
    <property type="entry name" value="REGULATOR-RELATED"/>
    <property type="match status" value="1"/>
</dbReference>
<dbReference type="InterPro" id="IPR001867">
    <property type="entry name" value="OmpR/PhoB-type_DNA-bd"/>
</dbReference>
<feature type="DNA-binding region" description="OmpR/PhoB-type" evidence="2">
    <location>
        <begin position="3"/>
        <end position="100"/>
    </location>
</feature>
<evidence type="ECO:0000313" key="5">
    <source>
        <dbReference type="Proteomes" id="UP000536441"/>
    </source>
</evidence>
<proteinExistence type="predicted"/>
<dbReference type="InterPro" id="IPR027417">
    <property type="entry name" value="P-loop_NTPase"/>
</dbReference>
<name>A0A7Y6B6G3_9SPHN</name>
<dbReference type="Pfam" id="PF00486">
    <property type="entry name" value="Trans_reg_C"/>
    <property type="match status" value="1"/>
</dbReference>
<dbReference type="AlphaFoldDB" id="A0A7Y6B6G3"/>
<dbReference type="InterPro" id="IPR016032">
    <property type="entry name" value="Sig_transdc_resp-reg_C-effctor"/>
</dbReference>
<dbReference type="PROSITE" id="PS51755">
    <property type="entry name" value="OMPR_PHOB"/>
    <property type="match status" value="1"/>
</dbReference>
<protein>
    <submittedName>
        <fullName evidence="4">Transcriptional regulator</fullName>
    </submittedName>
</protein>
<evidence type="ECO:0000256" key="2">
    <source>
        <dbReference type="PROSITE-ProRule" id="PRU01091"/>
    </source>
</evidence>
<dbReference type="GO" id="GO:0003677">
    <property type="term" value="F:DNA binding"/>
    <property type="evidence" value="ECO:0007669"/>
    <property type="project" value="UniProtKB-UniRule"/>
</dbReference>
<dbReference type="SUPFAM" id="SSF52540">
    <property type="entry name" value="P-loop containing nucleoside triphosphate hydrolases"/>
    <property type="match status" value="1"/>
</dbReference>
<dbReference type="GO" id="GO:0016887">
    <property type="term" value="F:ATP hydrolysis activity"/>
    <property type="evidence" value="ECO:0007669"/>
    <property type="project" value="InterPro"/>
</dbReference>
<dbReference type="PANTHER" id="PTHR47691:SF3">
    <property type="entry name" value="HTH-TYPE TRANSCRIPTIONAL REGULATOR RV0890C-RELATED"/>
    <property type="match status" value="1"/>
</dbReference>
<evidence type="ECO:0000256" key="1">
    <source>
        <dbReference type="ARBA" id="ARBA00023125"/>
    </source>
</evidence>
<dbReference type="InterPro" id="IPR049945">
    <property type="entry name" value="AAA_22"/>
</dbReference>
<comment type="caution">
    <text evidence="4">The sequence shown here is derived from an EMBL/GenBank/DDBJ whole genome shotgun (WGS) entry which is preliminary data.</text>
</comment>